<evidence type="ECO:0000259" key="6">
    <source>
        <dbReference type="Pfam" id="PF08281"/>
    </source>
</evidence>
<organism evidence="8 9">
    <name type="scientific">Streptomyces nigra</name>
    <dbReference type="NCBI Taxonomy" id="1827580"/>
    <lineage>
        <taxon>Bacteria</taxon>
        <taxon>Bacillati</taxon>
        <taxon>Actinomycetota</taxon>
        <taxon>Actinomycetes</taxon>
        <taxon>Kitasatosporales</taxon>
        <taxon>Streptomycetaceae</taxon>
        <taxon>Streptomyces</taxon>
    </lineage>
</organism>
<evidence type="ECO:0000256" key="4">
    <source>
        <dbReference type="ARBA" id="ARBA00023163"/>
    </source>
</evidence>
<dbReference type="InterPro" id="IPR013325">
    <property type="entry name" value="RNA_pol_sigma_r2"/>
</dbReference>
<proteinExistence type="inferred from homology"/>
<name>A0ABZ1IRK9_9ACTN</name>
<evidence type="ECO:0000256" key="3">
    <source>
        <dbReference type="ARBA" id="ARBA00023082"/>
    </source>
</evidence>
<evidence type="ECO:0000256" key="2">
    <source>
        <dbReference type="ARBA" id="ARBA00023015"/>
    </source>
</evidence>
<dbReference type="RefSeq" id="WP_406256331.1">
    <property type="nucleotide sequence ID" value="NZ_CP108125.1"/>
</dbReference>
<dbReference type="InterPro" id="IPR013249">
    <property type="entry name" value="RNA_pol_sigma70_r4_t2"/>
</dbReference>
<comment type="similarity">
    <text evidence="1">Belongs to the sigma-70 factor family. ECF subfamily.</text>
</comment>
<dbReference type="NCBIfam" id="TIGR02937">
    <property type="entry name" value="sigma70-ECF"/>
    <property type="match status" value="1"/>
</dbReference>
<reference evidence="8 9" key="1">
    <citation type="submission" date="2022-10" db="EMBL/GenBank/DDBJ databases">
        <title>The complete genomes of actinobacterial strains from the NBC collection.</title>
        <authorList>
            <person name="Joergensen T.S."/>
            <person name="Alvarez Arevalo M."/>
            <person name="Sterndorff E.B."/>
            <person name="Faurdal D."/>
            <person name="Vuksanovic O."/>
            <person name="Mourched A.-S."/>
            <person name="Charusanti P."/>
            <person name="Shaw S."/>
            <person name="Blin K."/>
            <person name="Weber T."/>
        </authorList>
    </citation>
    <scope>NUCLEOTIDE SEQUENCE [LARGE SCALE GENOMIC DNA]</scope>
    <source>
        <strain evidence="8 9">NBC_00206</strain>
    </source>
</reference>
<feature type="domain" description="DUF6596" evidence="7">
    <location>
        <begin position="176"/>
        <end position="269"/>
    </location>
</feature>
<dbReference type="SUPFAM" id="SSF88946">
    <property type="entry name" value="Sigma2 domain of RNA polymerase sigma factors"/>
    <property type="match status" value="1"/>
</dbReference>
<keyword evidence="2" id="KW-0805">Transcription regulation</keyword>
<evidence type="ECO:0000259" key="7">
    <source>
        <dbReference type="Pfam" id="PF20239"/>
    </source>
</evidence>
<dbReference type="EMBL" id="CP108125">
    <property type="protein sequence ID" value="WTO81345.1"/>
    <property type="molecule type" value="Genomic_DNA"/>
</dbReference>
<dbReference type="Gene3D" id="1.10.1740.10">
    <property type="match status" value="1"/>
</dbReference>
<dbReference type="InterPro" id="IPR007627">
    <property type="entry name" value="RNA_pol_sigma70_r2"/>
</dbReference>
<evidence type="ECO:0000313" key="9">
    <source>
        <dbReference type="Proteomes" id="UP001622690"/>
    </source>
</evidence>
<dbReference type="InterPro" id="IPR036388">
    <property type="entry name" value="WH-like_DNA-bd_sf"/>
</dbReference>
<dbReference type="Pfam" id="PF08281">
    <property type="entry name" value="Sigma70_r4_2"/>
    <property type="match status" value="1"/>
</dbReference>
<gene>
    <name evidence="8" type="ORF">OHU27_02515</name>
</gene>
<dbReference type="PANTHER" id="PTHR47756:SF2">
    <property type="entry name" value="BLL6612 PROTEIN"/>
    <property type="match status" value="1"/>
</dbReference>
<dbReference type="Pfam" id="PF20239">
    <property type="entry name" value="DUF6596"/>
    <property type="match status" value="1"/>
</dbReference>
<dbReference type="InterPro" id="IPR013324">
    <property type="entry name" value="RNA_pol_sigma_r3/r4-like"/>
</dbReference>
<keyword evidence="3" id="KW-0731">Sigma factor</keyword>
<dbReference type="Pfam" id="PF04542">
    <property type="entry name" value="Sigma70_r2"/>
    <property type="match status" value="1"/>
</dbReference>
<dbReference type="InterPro" id="IPR014284">
    <property type="entry name" value="RNA_pol_sigma-70_dom"/>
</dbReference>
<keyword evidence="9" id="KW-1185">Reference proteome</keyword>
<feature type="domain" description="RNA polymerase sigma-70 region 2" evidence="5">
    <location>
        <begin position="10"/>
        <end position="75"/>
    </location>
</feature>
<protein>
    <submittedName>
        <fullName evidence="8">RNA polymerase sigma factor</fullName>
    </submittedName>
</protein>
<sequence length="398" mass="43806">MTGPDVEAVFRAEYGRAVAVLVRLLGDIDLAEEAVQDAFTTALERWPRTGAPPSPAGWIITTARNRAIDRLRREATRDGRHAQAALLHAPDAPPEEGPVRDERLRLIFTCCHPALAMPARVALTLRLLGGLSTAQIARAFLVPEPTMAQRLVRAKAKIRDARIPYRVPRDADLPDRLTAVLAVVYLIFNQGCDGKPALCEEAVRLGRLLADLMPDEPEVTGLLALMLLVESRRAARRDENGALVPLPGQDRSRWDHSLVAEGQALVRRCVRLGRPGPYQIQAAIQAVHSDAPNASRTDWGQIRQLYDQLMAVAPSPVVALNRAVAVAETDGPGPALALVDALDLDGYRVFHAVRADLLRRLDRTAEAVRAYERAVELSESPAERAYLTRRRREIAREP</sequence>
<dbReference type="Gene3D" id="1.10.10.10">
    <property type="entry name" value="Winged helix-like DNA-binding domain superfamily/Winged helix DNA-binding domain"/>
    <property type="match status" value="1"/>
</dbReference>
<accession>A0ABZ1IRK9</accession>
<evidence type="ECO:0000259" key="5">
    <source>
        <dbReference type="Pfam" id="PF04542"/>
    </source>
</evidence>
<dbReference type="InterPro" id="IPR046531">
    <property type="entry name" value="DUF6596"/>
</dbReference>
<feature type="domain" description="RNA polymerase sigma factor 70 region 4 type 2" evidence="6">
    <location>
        <begin position="108"/>
        <end position="158"/>
    </location>
</feature>
<dbReference type="SUPFAM" id="SSF88659">
    <property type="entry name" value="Sigma3 and sigma4 domains of RNA polymerase sigma factors"/>
    <property type="match status" value="1"/>
</dbReference>
<dbReference type="PANTHER" id="PTHR47756">
    <property type="entry name" value="BLL6612 PROTEIN-RELATED"/>
    <property type="match status" value="1"/>
</dbReference>
<keyword evidence="4" id="KW-0804">Transcription</keyword>
<dbReference type="Proteomes" id="UP001622690">
    <property type="component" value="Chromosome"/>
</dbReference>
<evidence type="ECO:0000313" key="8">
    <source>
        <dbReference type="EMBL" id="WTO81345.1"/>
    </source>
</evidence>
<evidence type="ECO:0000256" key="1">
    <source>
        <dbReference type="ARBA" id="ARBA00010641"/>
    </source>
</evidence>